<evidence type="ECO:0000256" key="1">
    <source>
        <dbReference type="ARBA" id="ARBA00022705"/>
    </source>
</evidence>
<proteinExistence type="predicted"/>
<sequence length="343" mass="38564">MTENKNKDRGTKFAKYGWTLSEANLSTLPETAPTGGKRLAEWLTLEGRRSSLVEWLGHCRDDMRIHGRFAHIGAWTGRMAHRAPNQANIPSEFHGTPKSAVEEVKHRYDGKFRSLWTTPDGCLLVGTDAEGIQLRVLAHLMKSEEYVHAIVSGNKDDETDIHNLNRKALGMSHITRDMAKTFIYAFLLGAGNEKISQILKVNRKEATQAVENFMESIQGLSELKKKIIPYVAGRGYFKGLDGRKVKVPSEHKALAGMLQNGESVIMKHSALQWVRQAKEQGLDFKLVTWPHDEWQTEIRGGMEEAEQLGSLQRQSIVDTGIKFDMMCPLAGSTDIGKNWKDTH</sequence>
<dbReference type="InterPro" id="IPR001098">
    <property type="entry name" value="DNA-dir_DNA_pol_A_palm_dom"/>
</dbReference>
<dbReference type="Gene3D" id="3.30.70.370">
    <property type="match status" value="2"/>
</dbReference>
<feature type="domain" description="DNA-directed DNA polymerase family A palm" evidence="3">
    <location>
        <begin position="109"/>
        <end position="306"/>
    </location>
</feature>
<reference evidence="4 5" key="1">
    <citation type="journal article" date="2019" name="mSystems">
        <title>Diverse, abundant and novel viruses infecting the marine abundant Roseobacter RCA lineage.</title>
        <authorList>
            <person name="Zhang Z.F."/>
            <person name="Chen F."/>
            <person name="Chu X."/>
            <person name="Zhang H."/>
            <person name="Luo H.W."/>
            <person name="Zhai Z.Q."/>
            <person name="Yang M.Y."/>
            <person name="Zhao Y.L."/>
        </authorList>
    </citation>
    <scope>NUCLEOTIDE SEQUENCE [LARGE SCALE GENOMIC DNA]</scope>
</reference>
<dbReference type="PANTHER" id="PTHR10133:SF27">
    <property type="entry name" value="DNA POLYMERASE NU"/>
    <property type="match status" value="1"/>
</dbReference>
<keyword evidence="1" id="KW-0235">DNA replication</keyword>
<dbReference type="Pfam" id="PF00476">
    <property type="entry name" value="DNA_pol_A"/>
    <property type="match status" value="1"/>
</dbReference>
<dbReference type="GO" id="GO:0039693">
    <property type="term" value="P:viral DNA genome replication"/>
    <property type="evidence" value="ECO:0007669"/>
    <property type="project" value="UniProtKB-KW"/>
</dbReference>
<dbReference type="EMBL" id="MK613347">
    <property type="protein sequence ID" value="QBQ72679.1"/>
    <property type="molecule type" value="Genomic_DNA"/>
</dbReference>
<accession>A0A646QW98</accession>
<dbReference type="SUPFAM" id="SSF56672">
    <property type="entry name" value="DNA/RNA polymerases"/>
    <property type="match status" value="1"/>
</dbReference>
<dbReference type="PRINTS" id="PR00868">
    <property type="entry name" value="DNAPOLI"/>
</dbReference>
<dbReference type="InterPro" id="IPR043502">
    <property type="entry name" value="DNA/RNA_pol_sf"/>
</dbReference>
<keyword evidence="2" id="KW-1194">Viral DNA replication</keyword>
<dbReference type="SMART" id="SM00482">
    <property type="entry name" value="POLAc"/>
    <property type="match status" value="1"/>
</dbReference>
<dbReference type="InterPro" id="IPR002298">
    <property type="entry name" value="DNA_polymerase_A"/>
</dbReference>
<evidence type="ECO:0000313" key="5">
    <source>
        <dbReference type="Proteomes" id="UP000425344"/>
    </source>
</evidence>
<dbReference type="PANTHER" id="PTHR10133">
    <property type="entry name" value="DNA POLYMERASE I"/>
    <property type="match status" value="1"/>
</dbReference>
<evidence type="ECO:0000256" key="2">
    <source>
        <dbReference type="ARBA" id="ARBA00023109"/>
    </source>
</evidence>
<name>A0A646QW98_9CAUD</name>
<evidence type="ECO:0000313" key="4">
    <source>
        <dbReference type="EMBL" id="QBQ72679.1"/>
    </source>
</evidence>
<evidence type="ECO:0000259" key="3">
    <source>
        <dbReference type="SMART" id="SM00482"/>
    </source>
</evidence>
<organism evidence="4 5">
    <name type="scientific">Roseobacter phage CRP-5</name>
    <dbReference type="NCBI Taxonomy" id="2559284"/>
    <lineage>
        <taxon>Viruses</taxon>
        <taxon>Duplodnaviria</taxon>
        <taxon>Heunggongvirae</taxon>
        <taxon>Uroviricota</taxon>
        <taxon>Caudoviricetes</taxon>
        <taxon>Zobellviridae</taxon>
        <taxon>Cobavirinae</taxon>
        <taxon>Veravirus</taxon>
    </lineage>
</organism>
<gene>
    <name evidence="4" type="ORF">CRP5_gp13</name>
</gene>
<dbReference type="GO" id="GO:0006302">
    <property type="term" value="P:double-strand break repair"/>
    <property type="evidence" value="ECO:0007669"/>
    <property type="project" value="TreeGrafter"/>
</dbReference>
<dbReference type="GO" id="GO:0003677">
    <property type="term" value="F:DNA binding"/>
    <property type="evidence" value="ECO:0007669"/>
    <property type="project" value="InterPro"/>
</dbReference>
<dbReference type="Proteomes" id="UP000425344">
    <property type="component" value="Segment"/>
</dbReference>
<protein>
    <submittedName>
        <fullName evidence="4">DNA polymerase</fullName>
    </submittedName>
</protein>
<dbReference type="GO" id="GO:0006261">
    <property type="term" value="P:DNA-templated DNA replication"/>
    <property type="evidence" value="ECO:0007669"/>
    <property type="project" value="InterPro"/>
</dbReference>
<dbReference type="GO" id="GO:0003887">
    <property type="term" value="F:DNA-directed DNA polymerase activity"/>
    <property type="evidence" value="ECO:0007669"/>
    <property type="project" value="InterPro"/>
</dbReference>